<feature type="transmembrane region" description="Helical" evidence="1">
    <location>
        <begin position="305"/>
        <end position="327"/>
    </location>
</feature>
<dbReference type="RefSeq" id="WP_260994400.1">
    <property type="nucleotide sequence ID" value="NZ_JAODWD010000004.1"/>
</dbReference>
<feature type="transmembrane region" description="Helical" evidence="1">
    <location>
        <begin position="191"/>
        <end position="209"/>
    </location>
</feature>
<dbReference type="SUPFAM" id="SSF103473">
    <property type="entry name" value="MFS general substrate transporter"/>
    <property type="match status" value="1"/>
</dbReference>
<sequence>MTTTDFRSGGVFALSTSERVAYGAGSLATATYAVVPGLVLLYYLTNVLGVEAAAAGFVVFLPKLLDVVYNPIVGRLSDSTVSRLGPRRPWMIAGMITFPLGFGSIFFSPFTGVAAAWWVAIALALTGLGFSAFVVPFGVLPAELGASTEERMSMTAWRMAFLGVAILGAAAVASLITAVDGGGREGYRVMAVVMGCVVFLGTCAALYSARRPARTTVSAAPKGAGSLREALAAARRNRPFCVLFGVFMLIEVIISVALASLPYMAEQILGSAEAVAPLFVCVLGPMLLTMPVWSRSARRYGEKRCLQVALAIFGVGTFTVTALPWVADPSKFSIAWAAFLMAGIGFAGAQLLPTTMLADTLADDAGESGQRRAGVLVGLWSAGETTAAAAGAGAYGFVLAASGFLSATSDEVVIQPRSAQLGIVLGFSVISSVCILAALALMTRYTPHGDRTDGSTRRRPAKQPGD</sequence>
<feature type="transmembrane region" description="Helical" evidence="1">
    <location>
        <begin position="333"/>
        <end position="352"/>
    </location>
</feature>
<name>A0ABT2MDM5_9MYCO</name>
<evidence type="ECO:0000313" key="3">
    <source>
        <dbReference type="Proteomes" id="UP001206639"/>
    </source>
</evidence>
<feature type="transmembrane region" description="Helical" evidence="1">
    <location>
        <begin position="240"/>
        <end position="262"/>
    </location>
</feature>
<dbReference type="EMBL" id="JAODWD010000004">
    <property type="protein sequence ID" value="MCT7660351.1"/>
    <property type="molecule type" value="Genomic_DNA"/>
</dbReference>
<keyword evidence="1" id="KW-0812">Transmembrane</keyword>
<accession>A0ABT2MDM5</accession>
<dbReference type="PANTHER" id="PTHR11328:SF24">
    <property type="entry name" value="MAJOR FACILITATOR SUPERFAMILY (MFS) PROFILE DOMAIN-CONTAINING PROTEIN"/>
    <property type="match status" value="1"/>
</dbReference>
<protein>
    <submittedName>
        <fullName evidence="2">MFS transporter</fullName>
    </submittedName>
</protein>
<dbReference type="Proteomes" id="UP001206639">
    <property type="component" value="Unassembled WGS sequence"/>
</dbReference>
<evidence type="ECO:0000256" key="1">
    <source>
        <dbReference type="SAM" id="Phobius"/>
    </source>
</evidence>
<gene>
    <name evidence="2" type="ORF">N4S67_18220</name>
</gene>
<dbReference type="InterPro" id="IPR039672">
    <property type="entry name" value="MFS_2"/>
</dbReference>
<feature type="transmembrane region" description="Helical" evidence="1">
    <location>
        <begin position="20"/>
        <end position="44"/>
    </location>
</feature>
<feature type="transmembrane region" description="Helical" evidence="1">
    <location>
        <begin position="90"/>
        <end position="110"/>
    </location>
</feature>
<feature type="transmembrane region" description="Helical" evidence="1">
    <location>
        <begin position="274"/>
        <end position="293"/>
    </location>
</feature>
<feature type="transmembrane region" description="Helical" evidence="1">
    <location>
        <begin position="373"/>
        <end position="398"/>
    </location>
</feature>
<feature type="transmembrane region" description="Helical" evidence="1">
    <location>
        <begin position="160"/>
        <end position="179"/>
    </location>
</feature>
<keyword evidence="1" id="KW-1133">Transmembrane helix</keyword>
<comment type="caution">
    <text evidence="2">The sequence shown here is derived from an EMBL/GenBank/DDBJ whole genome shotgun (WGS) entry which is preliminary data.</text>
</comment>
<dbReference type="Pfam" id="PF13347">
    <property type="entry name" value="MFS_2"/>
    <property type="match status" value="1"/>
</dbReference>
<dbReference type="PANTHER" id="PTHR11328">
    <property type="entry name" value="MAJOR FACILITATOR SUPERFAMILY DOMAIN-CONTAINING PROTEIN"/>
    <property type="match status" value="1"/>
</dbReference>
<dbReference type="Gene3D" id="1.20.1250.20">
    <property type="entry name" value="MFS general substrate transporter like domains"/>
    <property type="match status" value="2"/>
</dbReference>
<feature type="transmembrane region" description="Helical" evidence="1">
    <location>
        <begin position="50"/>
        <end position="69"/>
    </location>
</feature>
<proteinExistence type="predicted"/>
<reference evidence="3" key="1">
    <citation type="submission" date="2023-07" db="EMBL/GenBank/DDBJ databases">
        <authorList>
            <person name="Deng Y."/>
            <person name="Zhang Y.-Q."/>
        </authorList>
    </citation>
    <scope>NUCLEOTIDE SEQUENCE [LARGE SCALE GENOMIC DNA]</scope>
    <source>
        <strain evidence="3">CPCC 205710</strain>
    </source>
</reference>
<organism evidence="2 3">
    <name type="scientific">Mycobacterium deserti</name>
    <dbReference type="NCBI Taxonomy" id="2978347"/>
    <lineage>
        <taxon>Bacteria</taxon>
        <taxon>Bacillati</taxon>
        <taxon>Actinomycetota</taxon>
        <taxon>Actinomycetes</taxon>
        <taxon>Mycobacteriales</taxon>
        <taxon>Mycobacteriaceae</taxon>
        <taxon>Mycobacterium</taxon>
    </lineage>
</organism>
<keyword evidence="3" id="KW-1185">Reference proteome</keyword>
<evidence type="ECO:0000313" key="2">
    <source>
        <dbReference type="EMBL" id="MCT7660351.1"/>
    </source>
</evidence>
<dbReference type="InterPro" id="IPR036259">
    <property type="entry name" value="MFS_trans_sf"/>
</dbReference>
<feature type="transmembrane region" description="Helical" evidence="1">
    <location>
        <begin position="418"/>
        <end position="441"/>
    </location>
</feature>
<feature type="transmembrane region" description="Helical" evidence="1">
    <location>
        <begin position="116"/>
        <end position="140"/>
    </location>
</feature>
<keyword evidence="1" id="KW-0472">Membrane</keyword>